<dbReference type="OrthoDB" id="10224309at2759"/>
<evidence type="ECO:0000256" key="1">
    <source>
        <dbReference type="SAM" id="Coils"/>
    </source>
</evidence>
<name>A0A813XC89_9BILA</name>
<keyword evidence="1" id="KW-0175">Coiled coil</keyword>
<keyword evidence="3" id="KW-1185">Reference proteome</keyword>
<sequence length="356" mass="42476">MENNQIIKNIDVDGTFLSLSLNERLYLNDTRFMTKNGFNIYKPQTHKNEPQVNFYQDYKPNFKSNPFKYSQSQNTGQMSQLQQIEQIKQQVMNNTTSFTELNQKKADEDFDSIKLRLEENKNSIKEIRDELALINEHLKLNKNDGKLDEFLRVLDPKFQKITEINDKFEKFTNQISTELDVFMNKKLNSLMEKNTMELKFRSNEINENINLLQFRLNQKIEIKFEEQNQILKRIEDSLNLNKIQIKQEPVYHKLRKKFKNDSICKKSRTNKYELLTKIKKYKQMLIEQNNELTQSCISSTIENTRSERRTQFKEEDIIDYYPSGNGTQTQFTFSDFNINNSEQVNSQDSNDSIFEF</sequence>
<dbReference type="EMBL" id="CAJNOC010001417">
    <property type="protein sequence ID" value="CAF0863228.1"/>
    <property type="molecule type" value="Genomic_DNA"/>
</dbReference>
<gene>
    <name evidence="2" type="ORF">OXX778_LOCUS9546</name>
</gene>
<evidence type="ECO:0000313" key="2">
    <source>
        <dbReference type="EMBL" id="CAF0863228.1"/>
    </source>
</evidence>
<protein>
    <submittedName>
        <fullName evidence="2">Uncharacterized protein</fullName>
    </submittedName>
</protein>
<organism evidence="2 3">
    <name type="scientific">Brachionus calyciflorus</name>
    <dbReference type="NCBI Taxonomy" id="104777"/>
    <lineage>
        <taxon>Eukaryota</taxon>
        <taxon>Metazoa</taxon>
        <taxon>Spiralia</taxon>
        <taxon>Gnathifera</taxon>
        <taxon>Rotifera</taxon>
        <taxon>Eurotatoria</taxon>
        <taxon>Monogononta</taxon>
        <taxon>Pseudotrocha</taxon>
        <taxon>Ploima</taxon>
        <taxon>Brachionidae</taxon>
        <taxon>Brachionus</taxon>
    </lineage>
</organism>
<evidence type="ECO:0000313" key="3">
    <source>
        <dbReference type="Proteomes" id="UP000663879"/>
    </source>
</evidence>
<dbReference type="Proteomes" id="UP000663879">
    <property type="component" value="Unassembled WGS sequence"/>
</dbReference>
<proteinExistence type="predicted"/>
<comment type="caution">
    <text evidence="2">The sequence shown here is derived from an EMBL/GenBank/DDBJ whole genome shotgun (WGS) entry which is preliminary data.</text>
</comment>
<reference evidence="2" key="1">
    <citation type="submission" date="2021-02" db="EMBL/GenBank/DDBJ databases">
        <authorList>
            <person name="Nowell W R."/>
        </authorList>
    </citation>
    <scope>NUCLEOTIDE SEQUENCE</scope>
    <source>
        <strain evidence="2">Ploen Becks lab</strain>
    </source>
</reference>
<accession>A0A813XC89</accession>
<dbReference type="AlphaFoldDB" id="A0A813XC89"/>
<feature type="coiled-coil region" evidence="1">
    <location>
        <begin position="110"/>
        <end position="137"/>
    </location>
</feature>